<evidence type="ECO:0000313" key="4">
    <source>
        <dbReference type="Proteomes" id="UP000466445"/>
    </source>
</evidence>
<dbReference type="AlphaFoldDB" id="A0A7I7SWR1"/>
<dbReference type="InterPro" id="IPR003746">
    <property type="entry name" value="DUF167"/>
</dbReference>
<comment type="similarity">
    <text evidence="1">Belongs to the UPF0235 family.</text>
</comment>
<dbReference type="EMBL" id="AP022595">
    <property type="protein sequence ID" value="BBY61143.1"/>
    <property type="molecule type" value="Genomic_DNA"/>
</dbReference>
<organism evidence="3 4">
    <name type="scientific">Mycolicibacterium sarraceniae</name>
    <dbReference type="NCBI Taxonomy" id="1534348"/>
    <lineage>
        <taxon>Bacteria</taxon>
        <taxon>Bacillati</taxon>
        <taxon>Actinomycetota</taxon>
        <taxon>Actinomycetes</taxon>
        <taxon>Mycobacteriales</taxon>
        <taxon>Mycobacteriaceae</taxon>
        <taxon>Mycolicibacterium</taxon>
    </lineage>
</organism>
<accession>A0A7I7SWR1</accession>
<feature type="region of interest" description="Disordered" evidence="2">
    <location>
        <begin position="100"/>
        <end position="123"/>
    </location>
</feature>
<dbReference type="Pfam" id="PF02594">
    <property type="entry name" value="DUF167"/>
    <property type="match status" value="1"/>
</dbReference>
<dbReference type="SUPFAM" id="SSF69786">
    <property type="entry name" value="YggU-like"/>
    <property type="match status" value="1"/>
</dbReference>
<keyword evidence="4" id="KW-1185">Reference proteome</keyword>
<dbReference type="KEGG" id="msar:MSAR_42790"/>
<proteinExistence type="inferred from homology"/>
<dbReference type="InterPro" id="IPR036591">
    <property type="entry name" value="YggU-like_sf"/>
</dbReference>
<name>A0A7I7SWR1_9MYCO</name>
<sequence>MEQTVVVTVKPGSGKGTLVETADDGSLMIYVREPAIEGTATESAARLLAQHLGVLQRQTHCIAQAYHGAEARTGQPADFDRAQGLRAVTGEFVAHVLATHGHRRRERGPDGPWNHGGDAVPID</sequence>
<protein>
    <submittedName>
        <fullName evidence="3">Uncharacterized protein</fullName>
    </submittedName>
</protein>
<evidence type="ECO:0000256" key="2">
    <source>
        <dbReference type="SAM" id="MobiDB-lite"/>
    </source>
</evidence>
<dbReference type="Proteomes" id="UP000466445">
    <property type="component" value="Chromosome"/>
</dbReference>
<dbReference type="SMART" id="SM01152">
    <property type="entry name" value="DUF167"/>
    <property type="match status" value="1"/>
</dbReference>
<reference evidence="3 4" key="1">
    <citation type="journal article" date="2019" name="Emerg. Microbes Infect.">
        <title>Comprehensive subspecies identification of 175 nontuberculous mycobacteria species based on 7547 genomic profiles.</title>
        <authorList>
            <person name="Matsumoto Y."/>
            <person name="Kinjo T."/>
            <person name="Motooka D."/>
            <person name="Nabeya D."/>
            <person name="Jung N."/>
            <person name="Uechi K."/>
            <person name="Horii T."/>
            <person name="Iida T."/>
            <person name="Fujita J."/>
            <person name="Nakamura S."/>
        </authorList>
    </citation>
    <scope>NUCLEOTIDE SEQUENCE [LARGE SCALE GENOMIC DNA]</scope>
    <source>
        <strain evidence="3 4">JCM 30395</strain>
    </source>
</reference>
<dbReference type="Gene3D" id="3.30.1200.10">
    <property type="entry name" value="YggU-like"/>
    <property type="match status" value="1"/>
</dbReference>
<gene>
    <name evidence="3" type="ORF">MSAR_42790</name>
</gene>
<dbReference type="NCBIfam" id="TIGR00251">
    <property type="entry name" value="DUF167 family protein"/>
    <property type="match status" value="1"/>
</dbReference>
<evidence type="ECO:0000313" key="3">
    <source>
        <dbReference type="EMBL" id="BBY61143.1"/>
    </source>
</evidence>
<evidence type="ECO:0000256" key="1">
    <source>
        <dbReference type="ARBA" id="ARBA00010364"/>
    </source>
</evidence>